<dbReference type="PANTHER" id="PTHR33710">
    <property type="entry name" value="BNAC02G09200D PROTEIN"/>
    <property type="match status" value="1"/>
</dbReference>
<gene>
    <name evidence="1" type="ORF">LLUT_LOCUS28746</name>
</gene>
<organism evidence="1 2">
    <name type="scientific">Lupinus luteus</name>
    <name type="common">European yellow lupine</name>
    <dbReference type="NCBI Taxonomy" id="3873"/>
    <lineage>
        <taxon>Eukaryota</taxon>
        <taxon>Viridiplantae</taxon>
        <taxon>Streptophyta</taxon>
        <taxon>Embryophyta</taxon>
        <taxon>Tracheophyta</taxon>
        <taxon>Spermatophyta</taxon>
        <taxon>Magnoliopsida</taxon>
        <taxon>eudicotyledons</taxon>
        <taxon>Gunneridae</taxon>
        <taxon>Pentapetalae</taxon>
        <taxon>rosids</taxon>
        <taxon>fabids</taxon>
        <taxon>Fabales</taxon>
        <taxon>Fabaceae</taxon>
        <taxon>Papilionoideae</taxon>
        <taxon>50 kb inversion clade</taxon>
        <taxon>genistoids sensu lato</taxon>
        <taxon>core genistoids</taxon>
        <taxon>Genisteae</taxon>
        <taxon>Lupinus</taxon>
    </lineage>
</organism>
<reference evidence="1 2" key="1">
    <citation type="submission" date="2024-03" db="EMBL/GenBank/DDBJ databases">
        <authorList>
            <person name="Martinez-Hernandez J."/>
        </authorList>
    </citation>
    <scope>NUCLEOTIDE SEQUENCE [LARGE SCALE GENOMIC DNA]</scope>
</reference>
<dbReference type="EMBL" id="CAXHTB010000020">
    <property type="protein sequence ID" value="CAL0327686.1"/>
    <property type="molecule type" value="Genomic_DNA"/>
</dbReference>
<comment type="caution">
    <text evidence="1">The sequence shown here is derived from an EMBL/GenBank/DDBJ whole genome shotgun (WGS) entry which is preliminary data.</text>
</comment>
<proteinExistence type="predicted"/>
<dbReference type="AlphaFoldDB" id="A0AAV1Y0Z7"/>
<accession>A0AAV1Y0Z7</accession>
<evidence type="ECO:0000313" key="2">
    <source>
        <dbReference type="Proteomes" id="UP001497480"/>
    </source>
</evidence>
<name>A0AAV1Y0Z7_LUPLU</name>
<dbReference type="Proteomes" id="UP001497480">
    <property type="component" value="Unassembled WGS sequence"/>
</dbReference>
<dbReference type="PANTHER" id="PTHR33710:SF77">
    <property type="entry name" value="DNASE I-LIKE SUPERFAMILY PROTEIN"/>
    <property type="match status" value="1"/>
</dbReference>
<evidence type="ECO:0000313" key="1">
    <source>
        <dbReference type="EMBL" id="CAL0327686.1"/>
    </source>
</evidence>
<protein>
    <submittedName>
        <fullName evidence="1">Uncharacterized protein</fullName>
    </submittedName>
</protein>
<keyword evidence="2" id="KW-1185">Reference proteome</keyword>
<sequence>MEHSKVIEMHSNMHENESFPMQREFKLGTTSFTPQSHYSPSCVALINGNESPHLKCNEIDPHGHLSSNLSWADHSTSDANELMGQGAWVRPPDPNGMEVDEVLDVGDNSVEHHAGLEDHLSPQMFRSGLSDMGFKSPPCTWEARDVKERLDIGVCNHYWWHVFPDSFILRLPQLKLDHKPLLLRLHGDSHYCQVPRSFRFMASWLTNEGFNSVVQWAKRNTDDWLIASNNFRENAIAWNTNMYDKIYTKPLRT</sequence>